<dbReference type="SUPFAM" id="SSF47459">
    <property type="entry name" value="HLH, helix-loop-helix DNA-binding domain"/>
    <property type="match status" value="1"/>
</dbReference>
<reference evidence="7 8" key="1">
    <citation type="journal article" date="2014" name="PLoS ONE">
        <title>Global Analysis of Gene Expression Profiles in Physic Nut (Jatropha curcas L.) Seedlings Exposed to Salt Stress.</title>
        <authorList>
            <person name="Zhang L."/>
            <person name="Zhang C."/>
            <person name="Wu P."/>
            <person name="Chen Y."/>
            <person name="Li M."/>
            <person name="Jiang H."/>
            <person name="Wu G."/>
        </authorList>
    </citation>
    <scope>NUCLEOTIDE SEQUENCE [LARGE SCALE GENOMIC DNA]</scope>
    <source>
        <strain evidence="8">cv. GZQX0401</strain>
        <tissue evidence="7">Young leaves</tissue>
    </source>
</reference>
<keyword evidence="4" id="KW-0804">Transcription</keyword>
<dbReference type="Pfam" id="PF00010">
    <property type="entry name" value="HLH"/>
    <property type="match status" value="1"/>
</dbReference>
<dbReference type="Proteomes" id="UP000027138">
    <property type="component" value="Unassembled WGS sequence"/>
</dbReference>
<dbReference type="GO" id="GO:0000981">
    <property type="term" value="F:DNA-binding transcription factor activity, RNA polymerase II-specific"/>
    <property type="evidence" value="ECO:0007669"/>
    <property type="project" value="TreeGrafter"/>
</dbReference>
<dbReference type="InterPro" id="IPR011598">
    <property type="entry name" value="bHLH_dom"/>
</dbReference>
<dbReference type="GO" id="GO:0005634">
    <property type="term" value="C:nucleus"/>
    <property type="evidence" value="ECO:0007669"/>
    <property type="project" value="UniProtKB-SubCell"/>
</dbReference>
<name>A0A067JCB4_JATCU</name>
<accession>A0A067JCB4</accession>
<dbReference type="Gene3D" id="4.10.280.10">
    <property type="entry name" value="Helix-loop-helix DNA-binding domain"/>
    <property type="match status" value="1"/>
</dbReference>
<evidence type="ECO:0000313" key="8">
    <source>
        <dbReference type="Proteomes" id="UP000027138"/>
    </source>
</evidence>
<keyword evidence="3" id="KW-0238">DNA-binding</keyword>
<dbReference type="PANTHER" id="PTHR16223">
    <property type="entry name" value="TRANSCRIPTION FACTOR BHLH83-RELATED"/>
    <property type="match status" value="1"/>
</dbReference>
<dbReference type="InterPro" id="IPR045239">
    <property type="entry name" value="bHLH95_bHLH"/>
</dbReference>
<dbReference type="STRING" id="180498.A0A067JCB4"/>
<gene>
    <name evidence="7" type="ORF">JCGZ_21957</name>
</gene>
<dbReference type="AlphaFoldDB" id="A0A067JCB4"/>
<evidence type="ECO:0000256" key="5">
    <source>
        <dbReference type="ARBA" id="ARBA00023242"/>
    </source>
</evidence>
<feature type="domain" description="BHLH" evidence="6">
    <location>
        <begin position="213"/>
        <end position="262"/>
    </location>
</feature>
<proteinExistence type="predicted"/>
<evidence type="ECO:0000256" key="4">
    <source>
        <dbReference type="ARBA" id="ARBA00023163"/>
    </source>
</evidence>
<dbReference type="SMART" id="SM00353">
    <property type="entry name" value="HLH"/>
    <property type="match status" value="1"/>
</dbReference>
<dbReference type="GO" id="GO:0046983">
    <property type="term" value="F:protein dimerization activity"/>
    <property type="evidence" value="ECO:0007669"/>
    <property type="project" value="InterPro"/>
</dbReference>
<dbReference type="CDD" id="cd11393">
    <property type="entry name" value="bHLH_AtbHLH_like"/>
    <property type="match status" value="1"/>
</dbReference>
<keyword evidence="8" id="KW-1185">Reference proteome</keyword>
<evidence type="ECO:0000259" key="6">
    <source>
        <dbReference type="PROSITE" id="PS50888"/>
    </source>
</evidence>
<dbReference type="InterPro" id="IPR045843">
    <property type="entry name" value="IND-like"/>
</dbReference>
<keyword evidence="5" id="KW-0539">Nucleus</keyword>
<evidence type="ECO:0000313" key="7">
    <source>
        <dbReference type="EMBL" id="KDP21486.1"/>
    </source>
</evidence>
<dbReference type="EMBL" id="KK915662">
    <property type="protein sequence ID" value="KDP21486.1"/>
    <property type="molecule type" value="Genomic_DNA"/>
</dbReference>
<dbReference type="PANTHER" id="PTHR16223:SF109">
    <property type="entry name" value="BHLH DOMAIN-CONTAINING PROTEIN"/>
    <property type="match status" value="1"/>
</dbReference>
<dbReference type="InterPro" id="IPR036638">
    <property type="entry name" value="HLH_DNA-bd_sf"/>
</dbReference>
<evidence type="ECO:0000256" key="3">
    <source>
        <dbReference type="ARBA" id="ARBA00023125"/>
    </source>
</evidence>
<organism evidence="7 8">
    <name type="scientific">Jatropha curcas</name>
    <name type="common">Barbados nut</name>
    <dbReference type="NCBI Taxonomy" id="180498"/>
    <lineage>
        <taxon>Eukaryota</taxon>
        <taxon>Viridiplantae</taxon>
        <taxon>Streptophyta</taxon>
        <taxon>Embryophyta</taxon>
        <taxon>Tracheophyta</taxon>
        <taxon>Spermatophyta</taxon>
        <taxon>Magnoliopsida</taxon>
        <taxon>eudicotyledons</taxon>
        <taxon>Gunneridae</taxon>
        <taxon>Pentapetalae</taxon>
        <taxon>rosids</taxon>
        <taxon>fabids</taxon>
        <taxon>Malpighiales</taxon>
        <taxon>Euphorbiaceae</taxon>
        <taxon>Crotonoideae</taxon>
        <taxon>Jatropheae</taxon>
        <taxon>Jatropha</taxon>
    </lineage>
</organism>
<sequence>MEGQNCYQNPLELMLPNLDGIDNHVSYGADDDLNQHSVMSDGRSKNMTNSLPLPQSQWFHCQRTPQNYYEFLTENSSLVEKAPTHVLESIPQTVSDSHFIQGMTGIQTELLYNSSGMACGSNPVDSSSDMDAWKLNLHPCIFNVDNQEDSLNVRCLKQNDEGDPVKKCKCLQHHSKSQSHTSWEEEPSEAIGNLSYSRPRAKVAASVFLSNSSYNVSRQRADRQRRERIAERLKALHNLVPQSVEGSQTAMVDDIIDYVKFLQLQVKELSRSRLGGELRSDPSIFLEGYHHYIVHEQFRTEPLEETFTRLLEVNPSAATKFLESKGLFVMPMALADTISQQSI</sequence>
<keyword evidence="2" id="KW-0805">Transcription regulation</keyword>
<dbReference type="OrthoDB" id="1627850at2759"/>
<dbReference type="KEGG" id="jcu:105650022"/>
<dbReference type="GO" id="GO:0000978">
    <property type="term" value="F:RNA polymerase II cis-regulatory region sequence-specific DNA binding"/>
    <property type="evidence" value="ECO:0007669"/>
    <property type="project" value="TreeGrafter"/>
</dbReference>
<dbReference type="PROSITE" id="PS50888">
    <property type="entry name" value="BHLH"/>
    <property type="match status" value="1"/>
</dbReference>
<evidence type="ECO:0000256" key="2">
    <source>
        <dbReference type="ARBA" id="ARBA00023015"/>
    </source>
</evidence>
<protein>
    <recommendedName>
        <fullName evidence="6">BHLH domain-containing protein</fullName>
    </recommendedName>
</protein>
<comment type="subcellular location">
    <subcellularLocation>
        <location evidence="1">Nucleus</location>
    </subcellularLocation>
</comment>
<evidence type="ECO:0000256" key="1">
    <source>
        <dbReference type="ARBA" id="ARBA00004123"/>
    </source>
</evidence>